<dbReference type="Pfam" id="PF12183">
    <property type="entry name" value="NotI"/>
    <property type="match status" value="1"/>
</dbReference>
<evidence type="ECO:0000313" key="3">
    <source>
        <dbReference type="Proteomes" id="UP000199568"/>
    </source>
</evidence>
<sequence length="284" mass="32418">MKEPNFKKFPTELFSYPFSNHSEEAKQALETQFCQYINDTCNKPRKSEPHVKVGLCSVGYKGGFIDKHHPVIICPNRFKVDSVFSSIQKEYLSNWENIKWVSEVGIGVGGNVDYVAIKTNEVTGSVEDFLCVEFQAAGTTGSPWPAVLEFKEDRNFKSHSYNYGINWANEFMKTMMQQVYKKGKIIKHWNRKIVFVIQDVALAYLHAAVDTSDLRPANDDDEIHFMTYSMHWKDGKWDLSFNEKVSTNLEGINKILGGANKDNYLTDTDFIKNIVAKGKTNGIL</sequence>
<evidence type="ECO:0000259" key="1">
    <source>
        <dbReference type="Pfam" id="PF12183"/>
    </source>
</evidence>
<keyword evidence="3" id="KW-1185">Reference proteome</keyword>
<evidence type="ECO:0000313" key="2">
    <source>
        <dbReference type="EMBL" id="SET74426.1"/>
    </source>
</evidence>
<keyword evidence="2" id="KW-0540">Nuclease</keyword>
<reference evidence="2 3" key="1">
    <citation type="submission" date="2016-10" db="EMBL/GenBank/DDBJ databases">
        <authorList>
            <person name="de Groot N.N."/>
        </authorList>
    </citation>
    <scope>NUCLEOTIDE SEQUENCE [LARGE SCALE GENOMIC DNA]</scope>
    <source>
        <strain evidence="2 3">DSM 18979</strain>
    </source>
</reference>
<dbReference type="InterPro" id="IPR022009">
    <property type="entry name" value="Resctriction_endonuc_II_NotI"/>
</dbReference>
<dbReference type="RefSeq" id="WP_090446623.1">
    <property type="nucleotide sequence ID" value="NZ_FOHU01000026.1"/>
</dbReference>
<dbReference type="EMBL" id="FOHU01000026">
    <property type="protein sequence ID" value="SET74426.1"/>
    <property type="molecule type" value="Genomic_DNA"/>
</dbReference>
<accession>A0A1I0GVG8</accession>
<name>A0A1I0GVG8_9FIRM</name>
<gene>
    <name evidence="2" type="ORF">SAMN05660297_03349</name>
</gene>
<dbReference type="Proteomes" id="UP000199568">
    <property type="component" value="Unassembled WGS sequence"/>
</dbReference>
<organism evidence="2 3">
    <name type="scientific">Natronincola peptidivorans</name>
    <dbReference type="NCBI Taxonomy" id="426128"/>
    <lineage>
        <taxon>Bacteria</taxon>
        <taxon>Bacillati</taxon>
        <taxon>Bacillota</taxon>
        <taxon>Clostridia</taxon>
        <taxon>Peptostreptococcales</taxon>
        <taxon>Natronincolaceae</taxon>
        <taxon>Natronincola</taxon>
    </lineage>
</organism>
<dbReference type="OrthoDB" id="2986899at2"/>
<keyword evidence="2" id="KW-0378">Hydrolase</keyword>
<dbReference type="AlphaFoldDB" id="A0A1I0GVG8"/>
<proteinExistence type="predicted"/>
<dbReference type="GO" id="GO:0004519">
    <property type="term" value="F:endonuclease activity"/>
    <property type="evidence" value="ECO:0007669"/>
    <property type="project" value="UniProtKB-KW"/>
</dbReference>
<protein>
    <submittedName>
        <fullName evidence="2">Restriction endonuclease NotI</fullName>
    </submittedName>
</protein>
<feature type="domain" description="Restriction endonuclease type II NotI" evidence="1">
    <location>
        <begin position="33"/>
        <end position="203"/>
    </location>
</feature>
<keyword evidence="2" id="KW-0255">Endonuclease</keyword>